<sequence length="419" mass="45759">MASTSDAALKLEIARLTGAINRYKSEPQRPVSKNNASRSYVNSSYKPPSSNKYVRPGLQSVAAPPSKSSTPPVGPVQAAAPSQPRDIIIGGVAFESSRRSLVRKDLPKPTPAPHAKPPSRTRPPPEYVRTKAGHLIKSNRTYKPKPPSRHAMNRNMTLANGRRPYQSRRVSSKKYVEKPCPRFTTTGACNRGLTCLYQHDPSKIAICWPFLQGTCPHTAETCPLSHDPTPNRTPLCVHFANNGRCTRERCPFPHVRVGPREGVCRDFAVLGYCDKGLDCEHQHVRECPDFAERGECLTKGCKLPHVIRANRKRQAVAPSSTAAPAEAPKAPDSGSVGIVSGTDDSSSHPQPSALTADKAQLGDEYISLTFNESESDEEDSDEEDEGSDEGSDEGEESGEHEHEHEEEGAGPTQDRDEED</sequence>
<feature type="region of interest" description="Disordered" evidence="5">
    <location>
        <begin position="24"/>
        <end position="84"/>
    </location>
</feature>
<protein>
    <recommendedName>
        <fullName evidence="6">C3H1-type domain-containing protein</fullName>
    </recommendedName>
</protein>
<evidence type="ECO:0000259" key="6">
    <source>
        <dbReference type="PROSITE" id="PS50103"/>
    </source>
</evidence>
<evidence type="ECO:0000313" key="8">
    <source>
        <dbReference type="Proteomes" id="UP000298327"/>
    </source>
</evidence>
<dbReference type="PANTHER" id="PTHR46156">
    <property type="entry name" value="CCCH ZINGC FINGER"/>
    <property type="match status" value="1"/>
</dbReference>
<evidence type="ECO:0000256" key="1">
    <source>
        <dbReference type="ARBA" id="ARBA00022723"/>
    </source>
</evidence>
<feature type="zinc finger region" description="C3H1-type" evidence="4">
    <location>
        <begin position="230"/>
        <end position="257"/>
    </location>
</feature>
<dbReference type="Proteomes" id="UP000298327">
    <property type="component" value="Unassembled WGS sequence"/>
</dbReference>
<comment type="caution">
    <text evidence="7">The sequence shown here is derived from an EMBL/GenBank/DDBJ whole genome shotgun (WGS) entry which is preliminary data.</text>
</comment>
<keyword evidence="8" id="KW-1185">Reference proteome</keyword>
<name>A0A4Y9YVC7_9AGAM</name>
<evidence type="ECO:0000256" key="2">
    <source>
        <dbReference type="ARBA" id="ARBA00022771"/>
    </source>
</evidence>
<feature type="compositionally biased region" description="Polar residues" evidence="5">
    <location>
        <begin position="31"/>
        <end position="52"/>
    </location>
</feature>
<dbReference type="EMBL" id="SEOQ01000319">
    <property type="protein sequence ID" value="TFY65677.1"/>
    <property type="molecule type" value="Genomic_DNA"/>
</dbReference>
<feature type="zinc finger region" description="C3H1-type" evidence="4">
    <location>
        <begin position="174"/>
        <end position="202"/>
    </location>
</feature>
<reference evidence="7 8" key="1">
    <citation type="submission" date="2019-02" db="EMBL/GenBank/DDBJ databases">
        <title>Genome sequencing of the rare red list fungi Dentipellis fragilis.</title>
        <authorList>
            <person name="Buettner E."/>
            <person name="Kellner H."/>
        </authorList>
    </citation>
    <scope>NUCLEOTIDE SEQUENCE [LARGE SCALE GENOMIC DNA]</scope>
    <source>
        <strain evidence="7 8">DSM 105465</strain>
    </source>
</reference>
<dbReference type="InterPro" id="IPR000571">
    <property type="entry name" value="Znf_CCCH"/>
</dbReference>
<evidence type="ECO:0000256" key="4">
    <source>
        <dbReference type="PROSITE-ProRule" id="PRU00723"/>
    </source>
</evidence>
<accession>A0A4Y9YVC7</accession>
<feature type="compositionally biased region" description="Acidic residues" evidence="5">
    <location>
        <begin position="373"/>
        <end position="396"/>
    </location>
</feature>
<dbReference type="InterPro" id="IPR036855">
    <property type="entry name" value="Znf_CCCH_sf"/>
</dbReference>
<feature type="domain" description="C3H1-type" evidence="6">
    <location>
        <begin position="174"/>
        <end position="202"/>
    </location>
</feature>
<feature type="compositionally biased region" description="Basic and acidic residues" evidence="5">
    <location>
        <begin position="397"/>
        <end position="407"/>
    </location>
</feature>
<dbReference type="Pfam" id="PF00642">
    <property type="entry name" value="zf-CCCH"/>
    <property type="match status" value="1"/>
</dbReference>
<evidence type="ECO:0000256" key="5">
    <source>
        <dbReference type="SAM" id="MobiDB-lite"/>
    </source>
</evidence>
<evidence type="ECO:0000313" key="7">
    <source>
        <dbReference type="EMBL" id="TFY65677.1"/>
    </source>
</evidence>
<feature type="compositionally biased region" description="Pro residues" evidence="5">
    <location>
        <begin position="108"/>
        <end position="126"/>
    </location>
</feature>
<keyword evidence="3 4" id="KW-0862">Zinc</keyword>
<dbReference type="STRING" id="205917.A0A4Y9YVC7"/>
<feature type="domain" description="C3H1-type" evidence="6">
    <location>
        <begin position="258"/>
        <end position="286"/>
    </location>
</feature>
<organism evidence="7 8">
    <name type="scientific">Dentipellis fragilis</name>
    <dbReference type="NCBI Taxonomy" id="205917"/>
    <lineage>
        <taxon>Eukaryota</taxon>
        <taxon>Fungi</taxon>
        <taxon>Dikarya</taxon>
        <taxon>Basidiomycota</taxon>
        <taxon>Agaricomycotina</taxon>
        <taxon>Agaricomycetes</taxon>
        <taxon>Russulales</taxon>
        <taxon>Hericiaceae</taxon>
        <taxon>Dentipellis</taxon>
    </lineage>
</organism>
<dbReference type="GO" id="GO:0008270">
    <property type="term" value="F:zinc ion binding"/>
    <property type="evidence" value="ECO:0007669"/>
    <property type="project" value="UniProtKB-KW"/>
</dbReference>
<feature type="region of interest" description="Disordered" evidence="5">
    <location>
        <begin position="99"/>
        <end position="171"/>
    </location>
</feature>
<feature type="compositionally biased region" description="Polar residues" evidence="5">
    <location>
        <begin position="342"/>
        <end position="353"/>
    </location>
</feature>
<dbReference type="PROSITE" id="PS50103">
    <property type="entry name" value="ZF_C3H1"/>
    <property type="match status" value="4"/>
</dbReference>
<dbReference type="SUPFAM" id="SSF90229">
    <property type="entry name" value="CCCH zinc finger"/>
    <property type="match status" value="1"/>
</dbReference>
<feature type="zinc finger region" description="C3H1-type" evidence="4">
    <location>
        <begin position="258"/>
        <end position="286"/>
    </location>
</feature>
<dbReference type="SMART" id="SM00356">
    <property type="entry name" value="ZnF_C3H1"/>
    <property type="match status" value="4"/>
</dbReference>
<feature type="compositionally biased region" description="Basic residues" evidence="5">
    <location>
        <begin position="140"/>
        <end position="152"/>
    </location>
</feature>
<proteinExistence type="predicted"/>
<gene>
    <name evidence="7" type="ORF">EVG20_g5420</name>
</gene>
<evidence type="ECO:0000256" key="3">
    <source>
        <dbReference type="ARBA" id="ARBA00022833"/>
    </source>
</evidence>
<dbReference type="OrthoDB" id="410307at2759"/>
<feature type="zinc finger region" description="C3H1-type" evidence="4">
    <location>
        <begin position="206"/>
        <end position="229"/>
    </location>
</feature>
<feature type="compositionally biased region" description="Low complexity" evidence="5">
    <location>
        <begin position="315"/>
        <end position="333"/>
    </location>
</feature>
<feature type="domain" description="C3H1-type" evidence="6">
    <location>
        <begin position="230"/>
        <end position="257"/>
    </location>
</feature>
<dbReference type="Gene3D" id="4.10.1000.10">
    <property type="entry name" value="Zinc finger, CCCH-type"/>
    <property type="match status" value="2"/>
</dbReference>
<feature type="domain" description="C3H1-type" evidence="6">
    <location>
        <begin position="206"/>
        <end position="229"/>
    </location>
</feature>
<keyword evidence="2 4" id="KW-0863">Zinc-finger</keyword>
<dbReference type="GO" id="GO:0005634">
    <property type="term" value="C:nucleus"/>
    <property type="evidence" value="ECO:0007669"/>
    <property type="project" value="TreeGrafter"/>
</dbReference>
<dbReference type="PANTHER" id="PTHR46156:SF1">
    <property type="entry name" value="ZINC FINGER CCCH DOMAIN-CONTAINING PROTEIN 3"/>
    <property type="match status" value="1"/>
</dbReference>
<dbReference type="AlphaFoldDB" id="A0A4Y9YVC7"/>
<keyword evidence="1 4" id="KW-0479">Metal-binding</keyword>
<feature type="region of interest" description="Disordered" evidence="5">
    <location>
        <begin position="312"/>
        <end position="419"/>
    </location>
</feature>